<feature type="domain" description="Putative peptidyl-prolyl cis-trans isomerase" evidence="2">
    <location>
        <begin position="385"/>
        <end position="509"/>
    </location>
</feature>
<dbReference type="AlphaFoldDB" id="A0A1D3L3D3"/>
<dbReference type="PATRIC" id="fig|129848.4.peg.1536"/>
<dbReference type="Proteomes" id="UP000094707">
    <property type="component" value="Chromosome I"/>
</dbReference>
<dbReference type="RefSeq" id="WP_071907163.1">
    <property type="nucleotide sequence ID" value="NZ_LT607756.1"/>
</dbReference>
<proteinExistence type="inferred from homology"/>
<dbReference type="PIRSF" id="PIRSF005852">
    <property type="entry name" value="UCP005852"/>
    <property type="match status" value="1"/>
</dbReference>
<name>A0A1D3L3D3_9EURY</name>
<dbReference type="GeneID" id="30412349"/>
<dbReference type="EMBL" id="LT607756">
    <property type="protein sequence ID" value="SCG86063.1"/>
    <property type="molecule type" value="Genomic_DNA"/>
</dbReference>
<dbReference type="OrthoDB" id="140355at2157"/>
<evidence type="ECO:0000259" key="2">
    <source>
        <dbReference type="Pfam" id="PF26548"/>
    </source>
</evidence>
<keyword evidence="4" id="KW-1185">Reference proteome</keyword>
<gene>
    <name evidence="3" type="ORF">MCBB_1508</name>
</gene>
<evidence type="ECO:0000313" key="3">
    <source>
        <dbReference type="EMBL" id="SCG86063.1"/>
    </source>
</evidence>
<dbReference type="NCBIfam" id="TIGR03268">
    <property type="entry name" value="methan_mark_3"/>
    <property type="match status" value="1"/>
</dbReference>
<organism evidence="3 4">
    <name type="scientific">Methanobacterium congolense</name>
    <dbReference type="NCBI Taxonomy" id="118062"/>
    <lineage>
        <taxon>Archaea</taxon>
        <taxon>Methanobacteriati</taxon>
        <taxon>Methanobacteriota</taxon>
        <taxon>Methanomada group</taxon>
        <taxon>Methanobacteria</taxon>
        <taxon>Methanobacteriales</taxon>
        <taxon>Methanobacteriaceae</taxon>
        <taxon>Methanobacterium</taxon>
    </lineage>
</organism>
<dbReference type="InterPro" id="IPR016466">
    <property type="entry name" value="Methan_mark_3"/>
</dbReference>
<accession>A0A1D3L3D3</accession>
<dbReference type="InterPro" id="IPR058492">
    <property type="entry name" value="DUF8179"/>
</dbReference>
<dbReference type="HAMAP" id="MF_01089">
    <property type="entry name" value="UPF0288"/>
    <property type="match status" value="1"/>
</dbReference>
<protein>
    <recommendedName>
        <fullName evidence="1">UPF0288 protein MCBB_1508</fullName>
    </recommendedName>
</protein>
<dbReference type="KEGG" id="mcub:MCBB_1508"/>
<comment type="similarity">
    <text evidence="1">Belongs to the UPF0288 family.</text>
</comment>
<reference evidence="3 4" key="1">
    <citation type="submission" date="2016-08" db="EMBL/GenBank/DDBJ databases">
        <authorList>
            <person name="Seilhamer J.J."/>
        </authorList>
    </citation>
    <scope>NUCLEOTIDE SEQUENCE [LARGE SCALE GENOMIC DNA]</scope>
    <source>
        <strain evidence="3">Buetzberg</strain>
    </source>
</reference>
<dbReference type="Pfam" id="PF26548">
    <property type="entry name" value="DUF8179"/>
    <property type="match status" value="1"/>
</dbReference>
<sequence>MLVKVNGEDVELPDGSTVMDAINSSGAPYIEGCVLGVIKGKEEIERHVNKYSIKTNKGSIIIELLPEASKNLVETWKQHYKEFENLRIRWTTSNEVSLGPVKTDLTPSREEYKYNRWDVILSLSGFTADSTHIIFSKTKHDAVYGAPAENKGVFARVVGGKKTIMELTDDDHVGEVKPVLERESTVKSATITDLNTPLADGNEVFTHVLIKTTDKSPESVEHLFAVLEKEKLTVDYESDSFVGFYGLQGLERNPEYVDQRRRGTVTLRNRGVGVGRIYIYREDRVSTPSHTVVGKVKSGMQLVDMVQYGDYITLKTDVDRIMTLSMTQSDAEDFLSANGVEQVREGLTDDDAIVVGQDPMFTMDIVGQKKLKTFAVPKENILQMEFDEKAPRSSWYFKKITGLLDSPVGSLKVHFAFPGMKVMMFEGDNKQSKGLIPENVPVDCVKAGQIGLTNMSRRHIGMLGVRFEDNDEFGPTGEPFGGTNIVGNILRGMESLEKVKDGEIVYVTTKKL</sequence>
<dbReference type="STRING" id="118062.MCBB_1508"/>
<evidence type="ECO:0000313" key="4">
    <source>
        <dbReference type="Proteomes" id="UP000094707"/>
    </source>
</evidence>
<evidence type="ECO:0000256" key="1">
    <source>
        <dbReference type="HAMAP-Rule" id="MF_01089"/>
    </source>
</evidence>